<dbReference type="Proteomes" id="UP000027100">
    <property type="component" value="Unassembled WGS sequence"/>
</dbReference>
<feature type="region of interest" description="Disordered" evidence="1">
    <location>
        <begin position="40"/>
        <end position="69"/>
    </location>
</feature>
<dbReference type="RefSeq" id="WP_035597783.1">
    <property type="nucleotide sequence ID" value="NZ_ARYM01000010.1"/>
</dbReference>
<evidence type="ECO:0000256" key="1">
    <source>
        <dbReference type="SAM" id="MobiDB-lite"/>
    </source>
</evidence>
<feature type="signal peptide" evidence="2">
    <location>
        <begin position="1"/>
        <end position="24"/>
    </location>
</feature>
<feature type="compositionally biased region" description="Basic and acidic residues" evidence="1">
    <location>
        <begin position="46"/>
        <end position="63"/>
    </location>
</feature>
<evidence type="ECO:0000313" key="3">
    <source>
        <dbReference type="EMBL" id="KCZ98491.1"/>
    </source>
</evidence>
<reference evidence="3 4" key="1">
    <citation type="journal article" date="2014" name="Antonie Van Leeuwenhoek">
        <title>Hyphomonas beringensis sp. nov. and Hyphomonas chukchiensis sp. nov., isolated from surface seawater of the Bering Sea and Chukchi Sea.</title>
        <authorList>
            <person name="Li C."/>
            <person name="Lai Q."/>
            <person name="Li G."/>
            <person name="Dong C."/>
            <person name="Wang J."/>
            <person name="Liao Y."/>
            <person name="Shao Z."/>
        </authorList>
    </citation>
    <scope>NUCLEOTIDE SEQUENCE [LARGE SCALE GENOMIC DNA]</scope>
    <source>
        <strain evidence="3 4">PS728</strain>
    </source>
</reference>
<protein>
    <submittedName>
        <fullName evidence="3">Uncharacterized protein</fullName>
    </submittedName>
</protein>
<proteinExistence type="predicted"/>
<keyword evidence="2" id="KW-0732">Signal</keyword>
<dbReference type="OrthoDB" id="10012470at2"/>
<keyword evidence="4" id="KW-1185">Reference proteome</keyword>
<comment type="caution">
    <text evidence="3">The sequence shown here is derived from an EMBL/GenBank/DDBJ whole genome shotgun (WGS) entry which is preliminary data.</text>
</comment>
<accession>A0A062V8J4</accession>
<gene>
    <name evidence="3" type="ORF">HPO_09770</name>
</gene>
<sequence>MLARILLLSLSLWLMIAGGLAAHASPCHVQDGMKSMTASAPVEAGASHDHCDMMAEAAPEHPSGDMPGKAPAADGICCCPAVLAALPAPALPQAAAPAFSLPASFPLDARAPSRTLIPEPPPPKA</sequence>
<dbReference type="EMBL" id="ARYM01000010">
    <property type="protein sequence ID" value="KCZ98491.1"/>
    <property type="molecule type" value="Genomic_DNA"/>
</dbReference>
<organism evidence="3 4">
    <name type="scientific">Hyphomonas polymorpha PS728</name>
    <dbReference type="NCBI Taxonomy" id="1280954"/>
    <lineage>
        <taxon>Bacteria</taxon>
        <taxon>Pseudomonadati</taxon>
        <taxon>Pseudomonadota</taxon>
        <taxon>Alphaproteobacteria</taxon>
        <taxon>Hyphomonadales</taxon>
        <taxon>Hyphomonadaceae</taxon>
        <taxon>Hyphomonas</taxon>
    </lineage>
</organism>
<feature type="chain" id="PRO_5001618744" evidence="2">
    <location>
        <begin position="25"/>
        <end position="125"/>
    </location>
</feature>
<evidence type="ECO:0000313" key="4">
    <source>
        <dbReference type="Proteomes" id="UP000027100"/>
    </source>
</evidence>
<dbReference type="STRING" id="1280954.HPO_09770"/>
<name>A0A062V8J4_9PROT</name>
<dbReference type="PATRIC" id="fig|1280954.3.peg.1981"/>
<dbReference type="AlphaFoldDB" id="A0A062V8J4"/>
<evidence type="ECO:0000256" key="2">
    <source>
        <dbReference type="SAM" id="SignalP"/>
    </source>
</evidence>